<evidence type="ECO:0000313" key="3">
    <source>
        <dbReference type="Ensembl" id="ENSCABP00000007453.1"/>
    </source>
</evidence>
<dbReference type="PANTHER" id="PTHR11639:SF134">
    <property type="entry name" value="PROTEIN S100-A1-RELATED"/>
    <property type="match status" value="1"/>
</dbReference>
<dbReference type="Proteomes" id="UP000694404">
    <property type="component" value="Unplaced"/>
</dbReference>
<dbReference type="PANTHER" id="PTHR11639">
    <property type="entry name" value="S100 CALCIUM-BINDING PROTEIN"/>
    <property type="match status" value="1"/>
</dbReference>
<accession>A0A8C0GD70</accession>
<dbReference type="Pfam" id="PF01023">
    <property type="entry name" value="S_100"/>
    <property type="match status" value="1"/>
</dbReference>
<dbReference type="InterPro" id="IPR011992">
    <property type="entry name" value="EF-hand-dom_pair"/>
</dbReference>
<dbReference type="AlphaFoldDB" id="A0A8C0GD70"/>
<protein>
    <recommendedName>
        <fullName evidence="2">S100/CaBP-9k-type calcium binding subdomain domain-containing protein</fullName>
    </recommendedName>
</protein>
<dbReference type="SMART" id="SM01394">
    <property type="entry name" value="S_100"/>
    <property type="match status" value="1"/>
</dbReference>
<feature type="domain" description="S100/CaBP-9k-type calcium binding subdomain" evidence="2">
    <location>
        <begin position="5"/>
        <end position="47"/>
    </location>
</feature>
<dbReference type="GeneTree" id="ENSGT01030000235400"/>
<sequence length="54" mass="6230">MPTQLENAMDTLIKIFHHYSGKEGDKYKLNKGDLKQFLTSELTDFLSLMLKPLS</sequence>
<organism evidence="3 4">
    <name type="scientific">Chelonoidis abingdonii</name>
    <name type="common">Abingdon island giant tortoise</name>
    <name type="synonym">Testudo abingdonii</name>
    <dbReference type="NCBI Taxonomy" id="106734"/>
    <lineage>
        <taxon>Eukaryota</taxon>
        <taxon>Metazoa</taxon>
        <taxon>Chordata</taxon>
        <taxon>Craniata</taxon>
        <taxon>Vertebrata</taxon>
        <taxon>Euteleostomi</taxon>
        <taxon>Archelosauria</taxon>
        <taxon>Testudinata</taxon>
        <taxon>Testudines</taxon>
        <taxon>Cryptodira</taxon>
        <taxon>Durocryptodira</taxon>
        <taxon>Testudinoidea</taxon>
        <taxon>Testudinidae</taxon>
        <taxon>Chelonoidis</taxon>
    </lineage>
</organism>
<comment type="similarity">
    <text evidence="1">Belongs to the S-100 family.</text>
</comment>
<dbReference type="SUPFAM" id="SSF47473">
    <property type="entry name" value="EF-hand"/>
    <property type="match status" value="1"/>
</dbReference>
<reference evidence="3" key="2">
    <citation type="submission" date="2025-09" db="UniProtKB">
        <authorList>
            <consortium name="Ensembl"/>
        </authorList>
    </citation>
    <scope>IDENTIFICATION</scope>
</reference>
<keyword evidence="4" id="KW-1185">Reference proteome</keyword>
<dbReference type="Gene3D" id="1.10.238.10">
    <property type="entry name" value="EF-hand"/>
    <property type="match status" value="1"/>
</dbReference>
<name>A0A8C0GD70_CHEAB</name>
<dbReference type="GO" id="GO:0005509">
    <property type="term" value="F:calcium ion binding"/>
    <property type="evidence" value="ECO:0007669"/>
    <property type="project" value="TreeGrafter"/>
</dbReference>
<dbReference type="GO" id="GO:0048306">
    <property type="term" value="F:calcium-dependent protein binding"/>
    <property type="evidence" value="ECO:0007669"/>
    <property type="project" value="TreeGrafter"/>
</dbReference>
<dbReference type="Ensembl" id="ENSCABT00000008152.1">
    <property type="protein sequence ID" value="ENSCABP00000007453.1"/>
    <property type="gene ID" value="ENSCABG00000005644.1"/>
</dbReference>
<reference evidence="3" key="1">
    <citation type="submission" date="2025-08" db="UniProtKB">
        <authorList>
            <consortium name="Ensembl"/>
        </authorList>
    </citation>
    <scope>IDENTIFICATION</scope>
</reference>
<evidence type="ECO:0000259" key="2">
    <source>
        <dbReference type="SMART" id="SM01394"/>
    </source>
</evidence>
<evidence type="ECO:0000313" key="4">
    <source>
        <dbReference type="Proteomes" id="UP000694404"/>
    </source>
</evidence>
<evidence type="ECO:0000256" key="1">
    <source>
        <dbReference type="ARBA" id="ARBA00007323"/>
    </source>
</evidence>
<dbReference type="OMA" id="NQYSAKE"/>
<dbReference type="InterPro" id="IPR013787">
    <property type="entry name" value="S100_Ca-bd_sub"/>
</dbReference>
<proteinExistence type="inferred from homology"/>